<gene>
    <name evidence="2" type="ORF">ATP06_0219860</name>
</gene>
<comment type="caution">
    <text evidence="2">The sequence shown here is derived from an EMBL/GenBank/DDBJ whole genome shotgun (WGS) entry which is preliminary data.</text>
</comment>
<accession>A0ABX3DS65</accession>
<evidence type="ECO:0000313" key="3">
    <source>
        <dbReference type="Proteomes" id="UP000186883"/>
    </source>
</evidence>
<dbReference type="EMBL" id="LOBU02000014">
    <property type="protein sequence ID" value="OKA06797.1"/>
    <property type="molecule type" value="Genomic_DNA"/>
</dbReference>
<proteinExistence type="predicted"/>
<feature type="region of interest" description="Disordered" evidence="1">
    <location>
        <begin position="44"/>
        <end position="64"/>
    </location>
</feature>
<dbReference type="Proteomes" id="UP000186883">
    <property type="component" value="Unassembled WGS sequence"/>
</dbReference>
<evidence type="ECO:0000313" key="2">
    <source>
        <dbReference type="EMBL" id="OKA06797.1"/>
    </source>
</evidence>
<keyword evidence="3" id="KW-1185">Reference proteome</keyword>
<protein>
    <submittedName>
        <fullName evidence="2">Uncharacterized protein</fullName>
    </submittedName>
</protein>
<organism evidence="2 3">
    <name type="scientific">Amycolatopsis regifaucium</name>
    <dbReference type="NCBI Taxonomy" id="546365"/>
    <lineage>
        <taxon>Bacteria</taxon>
        <taxon>Bacillati</taxon>
        <taxon>Actinomycetota</taxon>
        <taxon>Actinomycetes</taxon>
        <taxon>Pseudonocardiales</taxon>
        <taxon>Pseudonocardiaceae</taxon>
        <taxon>Amycolatopsis</taxon>
    </lineage>
</organism>
<reference evidence="2" key="1">
    <citation type="submission" date="2016-11" db="EMBL/GenBank/DDBJ databases">
        <title>Genome sequencing of Amycolatopsis regifaucium.</title>
        <authorList>
            <person name="Mayilraj S."/>
            <person name="Kaur N."/>
        </authorList>
    </citation>
    <scope>NUCLEOTIDE SEQUENCE [LARGE SCALE GENOMIC DNA]</scope>
    <source>
        <strain evidence="2">GY080</strain>
    </source>
</reference>
<name>A0ABX3DS65_9PSEU</name>
<sequence>MWRAITSAEDVAGRRDSWAQTVCLACVETLDQVDAAILALRGGSHAEEVRRPPSPPNWSTPPDNSSVLRLITEIGTDLLAVAEFDASRHCR</sequence>
<evidence type="ECO:0000256" key="1">
    <source>
        <dbReference type="SAM" id="MobiDB-lite"/>
    </source>
</evidence>